<dbReference type="PANTHER" id="PTHR10775:SF173">
    <property type="match status" value="1"/>
</dbReference>
<comment type="caution">
    <text evidence="1">The sequence shown here is derived from an EMBL/GenBank/DDBJ whole genome shotgun (WGS) entry which is preliminary data.</text>
</comment>
<dbReference type="Pfam" id="PF02992">
    <property type="entry name" value="Transposase_21"/>
    <property type="match status" value="1"/>
</dbReference>
<gene>
    <name evidence="1" type="ORF">RDI58_020389</name>
</gene>
<dbReference type="PANTHER" id="PTHR10775">
    <property type="entry name" value="OS08G0208400 PROTEIN"/>
    <property type="match status" value="1"/>
</dbReference>
<dbReference type="EMBL" id="JBANQN010000008">
    <property type="protein sequence ID" value="KAK6782593.1"/>
    <property type="molecule type" value="Genomic_DNA"/>
</dbReference>
<dbReference type="InterPro" id="IPR004242">
    <property type="entry name" value="Transposase_21"/>
</dbReference>
<accession>A0AAN8YAM1</accession>
<organism evidence="1 2">
    <name type="scientific">Solanum bulbocastanum</name>
    <name type="common">Wild potato</name>
    <dbReference type="NCBI Taxonomy" id="147425"/>
    <lineage>
        <taxon>Eukaryota</taxon>
        <taxon>Viridiplantae</taxon>
        <taxon>Streptophyta</taxon>
        <taxon>Embryophyta</taxon>
        <taxon>Tracheophyta</taxon>
        <taxon>Spermatophyta</taxon>
        <taxon>Magnoliopsida</taxon>
        <taxon>eudicotyledons</taxon>
        <taxon>Gunneridae</taxon>
        <taxon>Pentapetalae</taxon>
        <taxon>asterids</taxon>
        <taxon>lamiids</taxon>
        <taxon>Solanales</taxon>
        <taxon>Solanaceae</taxon>
        <taxon>Solanoideae</taxon>
        <taxon>Solaneae</taxon>
        <taxon>Solanum</taxon>
    </lineage>
</organism>
<protein>
    <submittedName>
        <fullName evidence="1">Uncharacterized protein</fullName>
    </submittedName>
</protein>
<keyword evidence="2" id="KW-1185">Reference proteome</keyword>
<evidence type="ECO:0000313" key="1">
    <source>
        <dbReference type="EMBL" id="KAK6782593.1"/>
    </source>
</evidence>
<evidence type="ECO:0000313" key="2">
    <source>
        <dbReference type="Proteomes" id="UP001371456"/>
    </source>
</evidence>
<name>A0AAN8YAM1_SOLBU</name>
<proteinExistence type="predicted"/>
<dbReference type="AlphaFoldDB" id="A0AAN8YAM1"/>
<reference evidence="1 2" key="1">
    <citation type="submission" date="2024-02" db="EMBL/GenBank/DDBJ databases">
        <title>de novo genome assembly of Solanum bulbocastanum strain 11H21.</title>
        <authorList>
            <person name="Hosaka A.J."/>
        </authorList>
    </citation>
    <scope>NUCLEOTIDE SEQUENCE [LARGE SCALE GENOMIC DNA]</scope>
    <source>
        <tissue evidence="1">Young leaves</tissue>
    </source>
</reference>
<dbReference type="Proteomes" id="UP001371456">
    <property type="component" value="Unassembled WGS sequence"/>
</dbReference>
<sequence length="297" mass="34334">MGRWSNASFTMLLKMLKEELLPDGANLPNLYYEAKKIIKELGLSYNKIDACTNDCMLYWKKDSQLDSCKTSTLMTWHKDKRVDDGIMRHPADSMAWKTFDELYPSFAVEPRSIGKGRGQGLKSSTLCTSQGMGMKYNNYMTSESEVGCINKSSLYANQHIKSPSISTRANLIMSFSQEMQRMDKSILEKEDMQTNLSLPPSIDQVMEHSQTIEKGSSNPTKHKFEVVDMNDHRDHILGWMNELWNKWRGHLHAKYVKDKPIHQSLRTIPRGVDKKEWEWLVKEHFASESFQVSLLIK</sequence>